<reference evidence="7" key="1">
    <citation type="submission" date="2017-11" db="EMBL/GenBank/DDBJ databases">
        <authorList>
            <person name="Zhu W."/>
        </authorList>
    </citation>
    <scope>NUCLEOTIDE SEQUENCE [LARGE SCALE GENOMIC DNA]</scope>
    <source>
        <strain evidence="7">CAU 1183</strain>
    </source>
</reference>
<protein>
    <submittedName>
        <fullName evidence="6">Inositol monophosphatase</fullName>
    </submittedName>
</protein>
<accession>A0A3D8PGL0</accession>
<dbReference type="FunFam" id="3.30.540.10:FF:000003">
    <property type="entry name" value="Inositol-1-monophosphatase"/>
    <property type="match status" value="1"/>
</dbReference>
<keyword evidence="4 5" id="KW-0460">Magnesium</keyword>
<dbReference type="GO" id="GO:0006020">
    <property type="term" value="P:inositol metabolic process"/>
    <property type="evidence" value="ECO:0007669"/>
    <property type="project" value="TreeGrafter"/>
</dbReference>
<name>A0A3D8PGL0_9BACI</name>
<evidence type="ECO:0000313" key="7">
    <source>
        <dbReference type="Proteomes" id="UP000257143"/>
    </source>
</evidence>
<evidence type="ECO:0000256" key="1">
    <source>
        <dbReference type="ARBA" id="ARBA00001946"/>
    </source>
</evidence>
<dbReference type="SUPFAM" id="SSF56655">
    <property type="entry name" value="Carbohydrate phosphatase"/>
    <property type="match status" value="1"/>
</dbReference>
<dbReference type="PANTHER" id="PTHR20854">
    <property type="entry name" value="INOSITOL MONOPHOSPHATASE"/>
    <property type="match status" value="1"/>
</dbReference>
<feature type="binding site" evidence="5">
    <location>
        <position position="212"/>
    </location>
    <ligand>
        <name>Mg(2+)</name>
        <dbReference type="ChEBI" id="CHEBI:18420"/>
        <label>1</label>
        <note>catalytic</note>
    </ligand>
</feature>
<dbReference type="PANTHER" id="PTHR20854:SF4">
    <property type="entry name" value="INOSITOL-1-MONOPHOSPHATASE-RELATED"/>
    <property type="match status" value="1"/>
</dbReference>
<keyword evidence="7" id="KW-1185">Reference proteome</keyword>
<dbReference type="OrthoDB" id="9772456at2"/>
<proteinExistence type="predicted"/>
<dbReference type="EMBL" id="PIOC01000033">
    <property type="protein sequence ID" value="RDW15213.1"/>
    <property type="molecule type" value="Genomic_DNA"/>
</dbReference>
<comment type="caution">
    <text evidence="6">The sequence shown here is derived from an EMBL/GenBank/DDBJ whole genome shotgun (WGS) entry which is preliminary data.</text>
</comment>
<gene>
    <name evidence="6" type="ORF">CWR48_19490</name>
</gene>
<dbReference type="GO" id="GO:0007165">
    <property type="term" value="P:signal transduction"/>
    <property type="evidence" value="ECO:0007669"/>
    <property type="project" value="TreeGrafter"/>
</dbReference>
<dbReference type="InterPro" id="IPR000760">
    <property type="entry name" value="Inositol_monophosphatase-like"/>
</dbReference>
<sequence length="263" mass="29596">MKMVSSLMEIDMQVKQGFKEIISFIHQSLSTELTIETKSNRRDLVSNIDKEVEAMIRAKIKEHYPSHEIIGEETKQTEELQSLEHVWTIDPIDGTTNFLKQIDHFCVLISYYENNVGKLGYIYDVMNDDLYHAMENEGAFLNGVKIISPAPISLEDGLVSCDIGRWHTKSNFAKLVNQCFDIRNFGCGGIDSIHVFHGKFAAFVNSDSGPWDLAAQLIFAKELGLKMSKFDGSPVDYLVGGDYILANAGCYEDIVSIMKGYES</sequence>
<dbReference type="GO" id="GO:0008934">
    <property type="term" value="F:inositol monophosphate 1-phosphatase activity"/>
    <property type="evidence" value="ECO:0007669"/>
    <property type="project" value="TreeGrafter"/>
</dbReference>
<dbReference type="GO" id="GO:0046872">
    <property type="term" value="F:metal ion binding"/>
    <property type="evidence" value="ECO:0007669"/>
    <property type="project" value="UniProtKB-KW"/>
</dbReference>
<organism evidence="6 7">
    <name type="scientific">Oceanobacillus arenosus</name>
    <dbReference type="NCBI Taxonomy" id="1229153"/>
    <lineage>
        <taxon>Bacteria</taxon>
        <taxon>Bacillati</taxon>
        <taxon>Bacillota</taxon>
        <taxon>Bacilli</taxon>
        <taxon>Bacillales</taxon>
        <taxon>Bacillaceae</taxon>
        <taxon>Oceanobacillus</taxon>
    </lineage>
</organism>
<feature type="binding site" evidence="5">
    <location>
        <position position="72"/>
    </location>
    <ligand>
        <name>Mg(2+)</name>
        <dbReference type="ChEBI" id="CHEBI:18420"/>
        <label>1</label>
        <note>catalytic</note>
    </ligand>
</feature>
<dbReference type="Gene3D" id="3.40.190.80">
    <property type="match status" value="1"/>
</dbReference>
<evidence type="ECO:0000256" key="2">
    <source>
        <dbReference type="ARBA" id="ARBA00022723"/>
    </source>
</evidence>
<dbReference type="AlphaFoldDB" id="A0A3D8PGL0"/>
<feature type="binding site" evidence="5">
    <location>
        <position position="92"/>
    </location>
    <ligand>
        <name>Mg(2+)</name>
        <dbReference type="ChEBI" id="CHEBI:18420"/>
        <label>1</label>
        <note>catalytic</note>
    </ligand>
</feature>
<dbReference type="Gene3D" id="3.30.540.10">
    <property type="entry name" value="Fructose-1,6-Bisphosphatase, subunit A, domain 1"/>
    <property type="match status" value="1"/>
</dbReference>
<evidence type="ECO:0000313" key="6">
    <source>
        <dbReference type="EMBL" id="RDW15213.1"/>
    </source>
</evidence>
<dbReference type="PROSITE" id="PS00629">
    <property type="entry name" value="IMP_1"/>
    <property type="match status" value="1"/>
</dbReference>
<dbReference type="InterPro" id="IPR020583">
    <property type="entry name" value="Inositol_monoP_metal-BS"/>
</dbReference>
<dbReference type="Pfam" id="PF00459">
    <property type="entry name" value="Inositol_P"/>
    <property type="match status" value="1"/>
</dbReference>
<dbReference type="Proteomes" id="UP000257143">
    <property type="component" value="Unassembled WGS sequence"/>
</dbReference>
<feature type="binding site" evidence="5">
    <location>
        <position position="93"/>
    </location>
    <ligand>
        <name>Mg(2+)</name>
        <dbReference type="ChEBI" id="CHEBI:18420"/>
        <label>2</label>
    </ligand>
</feature>
<evidence type="ECO:0000256" key="3">
    <source>
        <dbReference type="ARBA" id="ARBA00022801"/>
    </source>
</evidence>
<feature type="binding site" evidence="5">
    <location>
        <position position="90"/>
    </location>
    <ligand>
        <name>Mg(2+)</name>
        <dbReference type="ChEBI" id="CHEBI:18420"/>
        <label>2</label>
    </ligand>
</feature>
<dbReference type="PRINTS" id="PR00377">
    <property type="entry name" value="IMPHPHTASES"/>
</dbReference>
<dbReference type="CDD" id="cd01637">
    <property type="entry name" value="IMPase_like"/>
    <property type="match status" value="1"/>
</dbReference>
<keyword evidence="2 5" id="KW-0479">Metal-binding</keyword>
<evidence type="ECO:0000256" key="4">
    <source>
        <dbReference type="ARBA" id="ARBA00022842"/>
    </source>
</evidence>
<comment type="cofactor">
    <cofactor evidence="1 5">
        <name>Mg(2+)</name>
        <dbReference type="ChEBI" id="CHEBI:18420"/>
    </cofactor>
</comment>
<evidence type="ECO:0000256" key="5">
    <source>
        <dbReference type="PIRSR" id="PIRSR600760-2"/>
    </source>
</evidence>
<keyword evidence="3" id="KW-0378">Hydrolase</keyword>